<gene>
    <name evidence="1" type="ORF">Q4490_03730</name>
</gene>
<dbReference type="PANTHER" id="PTHR31240">
    <property type="entry name" value="MATERNAL EFFECT EMBRYO ARREST 18"/>
    <property type="match status" value="1"/>
</dbReference>
<dbReference type="Pfam" id="PF01933">
    <property type="entry name" value="CofD"/>
    <property type="match status" value="1"/>
</dbReference>
<dbReference type="Proteomes" id="UP001169862">
    <property type="component" value="Unassembled WGS sequence"/>
</dbReference>
<dbReference type="RefSeq" id="WP_303548697.1">
    <property type="nucleotide sequence ID" value="NZ_JAUOPG010000002.1"/>
</dbReference>
<sequence>MVNEPQITFFSGGSALKDTSRTLKKYTRRSVHIVTPFDSGGSSATLRDAFNMPAIGDLRSRLLALADESQPGNYATYKLLNYRLPKTQARSALARELESVITGTHSLNRGVPKAWQEVICRDIARFKADMPVDFDLRGASLGNLMIAGGYLENQCQLDPVIKQFCRLVNVQGYVNTGCDTPLHLAAHLTNGDYVVGQHRITGKELPALKHSINSLFLCRVDEDMKNGVVERVNCRAKTDVLRKVSTSDLICYAPGSFYSSLVANLLPQGMIEQISLVQCPKVFVPSLGKDPEVPHMSLYDRVLLLIRYLAREDSPVTDVLSTVLFDPRYTPLTALEEEQLKKLGLSLTKESLVDPASSLAQPHYCPTKLSTALVDMAS</sequence>
<dbReference type="PANTHER" id="PTHR31240:SF0">
    <property type="entry name" value="MATERNAL EFFECT EMBRYO ARREST 18"/>
    <property type="match status" value="1"/>
</dbReference>
<dbReference type="CDD" id="cd07187">
    <property type="entry name" value="YvcK_like"/>
    <property type="match status" value="1"/>
</dbReference>
<dbReference type="NCBIfam" id="TIGR04357">
    <property type="entry name" value="CofD_rel_GAK"/>
    <property type="match status" value="1"/>
</dbReference>
<comment type="caution">
    <text evidence="1">The sequence shown here is derived from an EMBL/GenBank/DDBJ whole genome shotgun (WGS) entry which is preliminary data.</text>
</comment>
<organism evidence="1 2">
    <name type="scientific">Neptunomonas phycophila</name>
    <dbReference type="NCBI Taxonomy" id="1572645"/>
    <lineage>
        <taxon>Bacteria</taxon>
        <taxon>Pseudomonadati</taxon>
        <taxon>Pseudomonadota</taxon>
        <taxon>Gammaproteobacteria</taxon>
        <taxon>Oceanospirillales</taxon>
        <taxon>Oceanospirillaceae</taxon>
        <taxon>Neptunomonas</taxon>
    </lineage>
</organism>
<dbReference type="EMBL" id="JAUOPG010000002">
    <property type="protein sequence ID" value="MDO6452667.1"/>
    <property type="molecule type" value="Genomic_DNA"/>
</dbReference>
<accession>A0AAW7XGG4</accession>
<dbReference type="AlphaFoldDB" id="A0AAW7XGG4"/>
<name>A0AAW7XGG4_9GAMM</name>
<protein>
    <submittedName>
        <fullName evidence="1">GAK system CofD-like protein</fullName>
    </submittedName>
</protein>
<evidence type="ECO:0000313" key="1">
    <source>
        <dbReference type="EMBL" id="MDO6452667.1"/>
    </source>
</evidence>
<dbReference type="InterPro" id="IPR002882">
    <property type="entry name" value="CofD"/>
</dbReference>
<dbReference type="SUPFAM" id="SSF142338">
    <property type="entry name" value="CofD-like"/>
    <property type="match status" value="1"/>
</dbReference>
<dbReference type="InterPro" id="IPR038136">
    <property type="entry name" value="CofD-like_dom_sf"/>
</dbReference>
<dbReference type="GO" id="GO:0043743">
    <property type="term" value="F:LPPG:FO 2-phospho-L-lactate transferase activity"/>
    <property type="evidence" value="ECO:0007669"/>
    <property type="project" value="InterPro"/>
</dbReference>
<proteinExistence type="predicted"/>
<evidence type="ECO:0000313" key="2">
    <source>
        <dbReference type="Proteomes" id="UP001169862"/>
    </source>
</evidence>
<dbReference type="Gene3D" id="3.40.50.10680">
    <property type="entry name" value="CofD-like domains"/>
    <property type="match status" value="1"/>
</dbReference>
<reference evidence="1" key="1">
    <citation type="submission" date="2023-07" db="EMBL/GenBank/DDBJ databases">
        <title>Genome content predicts the carbon catabolic preferences of heterotrophic bacteria.</title>
        <authorList>
            <person name="Gralka M."/>
        </authorList>
    </citation>
    <scope>NUCLEOTIDE SEQUENCE</scope>
    <source>
        <strain evidence="1">I2M16</strain>
    </source>
</reference>
<dbReference type="InterPro" id="IPR027591">
    <property type="entry name" value="CofD-rel_GAK"/>
</dbReference>